<protein>
    <submittedName>
        <fullName evidence="2">Uncharacterized protein</fullName>
    </submittedName>
</protein>
<gene>
    <name evidence="2" type="ORF">DEA37_0003438</name>
</gene>
<feature type="region of interest" description="Disordered" evidence="1">
    <location>
        <begin position="190"/>
        <end position="221"/>
    </location>
</feature>
<feature type="compositionally biased region" description="Basic and acidic residues" evidence="1">
    <location>
        <begin position="196"/>
        <end position="207"/>
    </location>
</feature>
<accession>A0A5J4P0Q7</accession>
<feature type="region of interest" description="Disordered" evidence="1">
    <location>
        <begin position="1"/>
        <end position="83"/>
    </location>
</feature>
<dbReference type="AlphaFoldDB" id="A0A5J4P0Q7"/>
<feature type="region of interest" description="Disordered" evidence="1">
    <location>
        <begin position="154"/>
        <end position="178"/>
    </location>
</feature>
<feature type="region of interest" description="Disordered" evidence="1">
    <location>
        <begin position="99"/>
        <end position="140"/>
    </location>
</feature>
<feature type="region of interest" description="Disordered" evidence="1">
    <location>
        <begin position="248"/>
        <end position="272"/>
    </location>
</feature>
<feature type="compositionally biased region" description="Polar residues" evidence="1">
    <location>
        <begin position="39"/>
        <end position="64"/>
    </location>
</feature>
<sequence length="318" mass="34843">MLRCVKRKPSKGRERNGVHKDTSLSPTLHRRNFSESSEELSTVSAASTRPSRWSITKKSATISGHTSEARSESRSSSKTKSHSIFHPVRWRTISLGSLFSPSKRRKPDESEGGTTSGFVSPSCDTEIPAGLGESSDEAARGSDKLAMLNLSQTQLHAQDSDEPSTPTATDTADRRNPPLSLDLLETKLQSMTKAAVQDRDSVSDRTPTEPPPVPMTFPAVDHIPNASEINGQLESDQDENGRHLRWDSLTEDNSIDTKSKSESQNKNSVKSNGLSAVVQRNFKQSTNCAHQVTCVYGLYLSTTNNAYNFYNMAVVTVT</sequence>
<feature type="compositionally biased region" description="Basic residues" evidence="1">
    <location>
        <begin position="1"/>
        <end position="10"/>
    </location>
</feature>
<comment type="caution">
    <text evidence="2">The sequence shown here is derived from an EMBL/GenBank/DDBJ whole genome shotgun (WGS) entry which is preliminary data.</text>
</comment>
<proteinExistence type="predicted"/>
<evidence type="ECO:0000313" key="3">
    <source>
        <dbReference type="Proteomes" id="UP000324629"/>
    </source>
</evidence>
<feature type="compositionally biased region" description="Basic and acidic residues" evidence="1">
    <location>
        <begin position="11"/>
        <end position="22"/>
    </location>
</feature>
<feature type="compositionally biased region" description="Polar residues" evidence="1">
    <location>
        <begin position="112"/>
        <end position="123"/>
    </location>
</feature>
<keyword evidence="3" id="KW-1185">Reference proteome</keyword>
<reference evidence="2 3" key="1">
    <citation type="journal article" date="2019" name="Gigascience">
        <title>Whole-genome sequence of the oriental lung fluke Paragonimus westermani.</title>
        <authorList>
            <person name="Oey H."/>
            <person name="Zakrzewski M."/>
            <person name="Narain K."/>
            <person name="Devi K.R."/>
            <person name="Agatsuma T."/>
            <person name="Nawaratna S."/>
            <person name="Gobert G.N."/>
            <person name="Jones M.K."/>
            <person name="Ragan M.A."/>
            <person name="McManus D.P."/>
            <person name="Krause L."/>
        </authorList>
    </citation>
    <scope>NUCLEOTIDE SEQUENCE [LARGE SCALE GENOMIC DNA]</scope>
    <source>
        <strain evidence="2 3">IND2009</strain>
    </source>
</reference>
<evidence type="ECO:0000256" key="1">
    <source>
        <dbReference type="SAM" id="MobiDB-lite"/>
    </source>
</evidence>
<dbReference type="EMBL" id="QNGE01000216">
    <property type="protein sequence ID" value="KAA3681371.1"/>
    <property type="molecule type" value="Genomic_DNA"/>
</dbReference>
<organism evidence="2 3">
    <name type="scientific">Paragonimus westermani</name>
    <dbReference type="NCBI Taxonomy" id="34504"/>
    <lineage>
        <taxon>Eukaryota</taxon>
        <taxon>Metazoa</taxon>
        <taxon>Spiralia</taxon>
        <taxon>Lophotrochozoa</taxon>
        <taxon>Platyhelminthes</taxon>
        <taxon>Trematoda</taxon>
        <taxon>Digenea</taxon>
        <taxon>Plagiorchiida</taxon>
        <taxon>Troglotremata</taxon>
        <taxon>Troglotrematidae</taxon>
        <taxon>Paragonimus</taxon>
    </lineage>
</organism>
<feature type="compositionally biased region" description="Polar residues" evidence="1">
    <location>
        <begin position="154"/>
        <end position="170"/>
    </location>
</feature>
<evidence type="ECO:0000313" key="2">
    <source>
        <dbReference type="EMBL" id="KAA3681371.1"/>
    </source>
</evidence>
<name>A0A5J4P0Q7_9TREM</name>
<dbReference type="Proteomes" id="UP000324629">
    <property type="component" value="Unassembled WGS sequence"/>
</dbReference>